<gene>
    <name evidence="2" type="ORF">Srubr_15460</name>
</gene>
<organism evidence="2 3">
    <name type="scientific">Streptomyces rubradiris</name>
    <name type="common">Streptomyces achromogenes subsp. rubradiris</name>
    <dbReference type="NCBI Taxonomy" id="285531"/>
    <lineage>
        <taxon>Bacteria</taxon>
        <taxon>Bacillati</taxon>
        <taxon>Actinomycetota</taxon>
        <taxon>Actinomycetes</taxon>
        <taxon>Kitasatosporales</taxon>
        <taxon>Streptomycetaceae</taxon>
        <taxon>Streptomyces</taxon>
    </lineage>
</organism>
<comment type="caution">
    <text evidence="2">The sequence shown here is derived from an EMBL/GenBank/DDBJ whole genome shotgun (WGS) entry which is preliminary data.</text>
</comment>
<feature type="compositionally biased region" description="Low complexity" evidence="1">
    <location>
        <begin position="64"/>
        <end position="80"/>
    </location>
</feature>
<accession>A0ABQ3R768</accession>
<name>A0ABQ3R768_STRRR</name>
<dbReference type="EMBL" id="BNEA01000001">
    <property type="protein sequence ID" value="GHI51700.1"/>
    <property type="molecule type" value="Genomic_DNA"/>
</dbReference>
<evidence type="ECO:0000313" key="3">
    <source>
        <dbReference type="Proteomes" id="UP000646738"/>
    </source>
</evidence>
<proteinExistence type="predicted"/>
<feature type="region of interest" description="Disordered" evidence="1">
    <location>
        <begin position="58"/>
        <end position="125"/>
    </location>
</feature>
<evidence type="ECO:0000313" key="2">
    <source>
        <dbReference type="EMBL" id="GHI51700.1"/>
    </source>
</evidence>
<dbReference type="Proteomes" id="UP000646738">
    <property type="component" value="Unassembled WGS sequence"/>
</dbReference>
<reference evidence="3" key="1">
    <citation type="submission" date="2023-07" db="EMBL/GenBank/DDBJ databases">
        <title>Whole genome shotgun sequence of Streptomyces achromogenes subsp. rubradiris NBRC 14000.</title>
        <authorList>
            <person name="Komaki H."/>
            <person name="Tamura T."/>
        </authorList>
    </citation>
    <scope>NUCLEOTIDE SEQUENCE [LARGE SCALE GENOMIC DNA]</scope>
    <source>
        <strain evidence="3">NBRC 14000</strain>
    </source>
</reference>
<keyword evidence="3" id="KW-1185">Reference proteome</keyword>
<protein>
    <submittedName>
        <fullName evidence="2">Uncharacterized protein</fullName>
    </submittedName>
</protein>
<sequence length="125" mass="13133">MLRAVRSRVKRRLHIARVLRRVTARKGSPAFLGAFPHFVTCVVTVILRTEHASARNGIAGSVAGDRSPGGTRRGRPSGARWRLARPGGVEEAAAFREGGSGEGVPPVADAPGGRGARVRPPGRVA</sequence>
<evidence type="ECO:0000256" key="1">
    <source>
        <dbReference type="SAM" id="MobiDB-lite"/>
    </source>
</evidence>